<dbReference type="Gene3D" id="2.40.50.140">
    <property type="entry name" value="Nucleic acid-binding proteins"/>
    <property type="match status" value="1"/>
</dbReference>
<feature type="domain" description="DNA polymerase III alpha subunit finger" evidence="18">
    <location>
        <begin position="588"/>
        <end position="761"/>
    </location>
</feature>
<dbReference type="EC" id="2.7.7.7" evidence="3 13"/>
<dbReference type="Gene3D" id="1.10.150.870">
    <property type="match status" value="1"/>
</dbReference>
<evidence type="ECO:0000256" key="2">
    <source>
        <dbReference type="ARBA" id="ARBA00007391"/>
    </source>
</evidence>
<dbReference type="InterPro" id="IPR012340">
    <property type="entry name" value="NA-bd_OB-fold"/>
</dbReference>
<dbReference type="NCBIfam" id="NF004225">
    <property type="entry name" value="PRK05672.1"/>
    <property type="match status" value="1"/>
</dbReference>
<evidence type="ECO:0000256" key="1">
    <source>
        <dbReference type="ARBA" id="ARBA00004496"/>
    </source>
</evidence>
<evidence type="ECO:0000256" key="9">
    <source>
        <dbReference type="ARBA" id="ARBA00022763"/>
    </source>
</evidence>
<evidence type="ECO:0000256" key="8">
    <source>
        <dbReference type="ARBA" id="ARBA00022705"/>
    </source>
</evidence>
<evidence type="ECO:0000256" key="10">
    <source>
        <dbReference type="ARBA" id="ARBA00022932"/>
    </source>
</evidence>
<dbReference type="OrthoDB" id="9803237at2"/>
<dbReference type="Pfam" id="PF14579">
    <property type="entry name" value="HHH_6"/>
    <property type="match status" value="1"/>
</dbReference>
<dbReference type="GO" id="GO:0008408">
    <property type="term" value="F:3'-5' exonuclease activity"/>
    <property type="evidence" value="ECO:0007669"/>
    <property type="project" value="InterPro"/>
</dbReference>
<comment type="caution">
    <text evidence="19">The sequence shown here is derived from an EMBL/GenBank/DDBJ whole genome shotgun (WGS) entry which is preliminary data.</text>
</comment>
<evidence type="ECO:0000259" key="16">
    <source>
        <dbReference type="Pfam" id="PF07733"/>
    </source>
</evidence>
<dbReference type="GO" id="GO:0006281">
    <property type="term" value="P:DNA repair"/>
    <property type="evidence" value="ECO:0007669"/>
    <property type="project" value="UniProtKB-UniRule"/>
</dbReference>
<dbReference type="Pfam" id="PF17657">
    <property type="entry name" value="DNA_pol3_finger"/>
    <property type="match status" value="1"/>
</dbReference>
<dbReference type="InterPro" id="IPR011708">
    <property type="entry name" value="DNA_pol3_alpha_NTPase_dom"/>
</dbReference>
<dbReference type="GO" id="GO:0003676">
    <property type="term" value="F:nucleic acid binding"/>
    <property type="evidence" value="ECO:0007669"/>
    <property type="project" value="InterPro"/>
</dbReference>
<dbReference type="Gene3D" id="3.20.20.140">
    <property type="entry name" value="Metal-dependent hydrolases"/>
    <property type="match status" value="1"/>
</dbReference>
<keyword evidence="10 13" id="KW-0239">DNA-directed DNA polymerase</keyword>
<evidence type="ECO:0000256" key="7">
    <source>
        <dbReference type="ARBA" id="ARBA00022695"/>
    </source>
</evidence>
<name>A0A3N1MD67_9PROT</name>
<evidence type="ECO:0000256" key="11">
    <source>
        <dbReference type="ARBA" id="ARBA00023204"/>
    </source>
</evidence>
<dbReference type="Proteomes" id="UP000278222">
    <property type="component" value="Unassembled WGS sequence"/>
</dbReference>
<evidence type="ECO:0000259" key="17">
    <source>
        <dbReference type="Pfam" id="PF14579"/>
    </source>
</evidence>
<evidence type="ECO:0000256" key="12">
    <source>
        <dbReference type="ARBA" id="ARBA00049244"/>
    </source>
</evidence>
<comment type="function">
    <text evidence="13">DNA polymerase involved in damage-induced mutagenesis and translesion synthesis (TLS). It is not the major replicative DNA polymerase.</text>
</comment>
<feature type="domain" description="Bacterial DNA polymerase III alpha subunit NTPase" evidence="16">
    <location>
        <begin position="331"/>
        <end position="585"/>
    </location>
</feature>
<dbReference type="Pfam" id="PF07733">
    <property type="entry name" value="DNA_pol3_alpha"/>
    <property type="match status" value="1"/>
</dbReference>
<comment type="subcellular location">
    <subcellularLocation>
        <location evidence="1 13">Cytoplasm</location>
    </subcellularLocation>
</comment>
<evidence type="ECO:0000256" key="3">
    <source>
        <dbReference type="ARBA" id="ARBA00012417"/>
    </source>
</evidence>
<protein>
    <recommendedName>
        <fullName evidence="4 13">Error-prone DNA polymerase</fullName>
        <ecNumber evidence="3 13">2.7.7.7</ecNumber>
    </recommendedName>
</protein>
<feature type="region of interest" description="Disordered" evidence="14">
    <location>
        <begin position="1107"/>
        <end position="1129"/>
    </location>
</feature>
<evidence type="ECO:0000256" key="4">
    <source>
        <dbReference type="ARBA" id="ARBA00017273"/>
    </source>
</evidence>
<evidence type="ECO:0000313" key="19">
    <source>
        <dbReference type="EMBL" id="ROQ01025.1"/>
    </source>
</evidence>
<dbReference type="CDD" id="cd07434">
    <property type="entry name" value="PHP_PolIIIA_DnaE2"/>
    <property type="match status" value="1"/>
</dbReference>
<evidence type="ECO:0000256" key="13">
    <source>
        <dbReference type="HAMAP-Rule" id="MF_01902"/>
    </source>
</evidence>
<feature type="domain" description="DNA polymerase helix-hairpin-helix motif" evidence="17">
    <location>
        <begin position="834"/>
        <end position="923"/>
    </location>
</feature>
<dbReference type="AlphaFoldDB" id="A0A3N1MD67"/>
<accession>A0A3N1MD67</accession>
<dbReference type="RefSeq" id="WP_123687830.1">
    <property type="nucleotide sequence ID" value="NZ_AP019700.1"/>
</dbReference>
<evidence type="ECO:0000256" key="6">
    <source>
        <dbReference type="ARBA" id="ARBA00022679"/>
    </source>
</evidence>
<dbReference type="CDD" id="cd04485">
    <property type="entry name" value="DnaE_OBF"/>
    <property type="match status" value="1"/>
</dbReference>
<keyword evidence="5 13" id="KW-0963">Cytoplasm</keyword>
<evidence type="ECO:0000313" key="20">
    <source>
        <dbReference type="Proteomes" id="UP000278222"/>
    </source>
</evidence>
<gene>
    <name evidence="13" type="primary">dnaE2</name>
    <name evidence="19" type="ORF">EDC65_0197</name>
</gene>
<dbReference type="EMBL" id="RJKX01000011">
    <property type="protein sequence ID" value="ROQ01025.1"/>
    <property type="molecule type" value="Genomic_DNA"/>
</dbReference>
<comment type="catalytic activity">
    <reaction evidence="12 13">
        <text>DNA(n) + a 2'-deoxyribonucleoside 5'-triphosphate = DNA(n+1) + diphosphate</text>
        <dbReference type="Rhea" id="RHEA:22508"/>
        <dbReference type="Rhea" id="RHEA-COMP:17339"/>
        <dbReference type="Rhea" id="RHEA-COMP:17340"/>
        <dbReference type="ChEBI" id="CHEBI:33019"/>
        <dbReference type="ChEBI" id="CHEBI:61560"/>
        <dbReference type="ChEBI" id="CHEBI:173112"/>
        <dbReference type="EC" id="2.7.7.7"/>
    </reaction>
</comment>
<keyword evidence="11 13" id="KW-0234">DNA repair</keyword>
<dbReference type="NCBIfam" id="TIGR00594">
    <property type="entry name" value="polc"/>
    <property type="match status" value="1"/>
</dbReference>
<dbReference type="InterPro" id="IPR004365">
    <property type="entry name" value="NA-bd_OB_tRNA"/>
</dbReference>
<evidence type="ECO:0000256" key="14">
    <source>
        <dbReference type="SAM" id="MobiDB-lite"/>
    </source>
</evidence>
<evidence type="ECO:0000259" key="18">
    <source>
        <dbReference type="Pfam" id="PF17657"/>
    </source>
</evidence>
<dbReference type="InterPro" id="IPR004805">
    <property type="entry name" value="DnaE2/DnaE/PolC"/>
</dbReference>
<keyword evidence="6 13" id="KW-0808">Transferase</keyword>
<dbReference type="InterPro" id="IPR040982">
    <property type="entry name" value="DNA_pol3_finger"/>
</dbReference>
<proteinExistence type="inferred from homology"/>
<keyword evidence="8 13" id="KW-0235">DNA replication</keyword>
<dbReference type="InterPro" id="IPR023073">
    <property type="entry name" value="DnaE2"/>
</dbReference>
<dbReference type="GO" id="GO:0005737">
    <property type="term" value="C:cytoplasm"/>
    <property type="evidence" value="ECO:0007669"/>
    <property type="project" value="UniProtKB-SubCell"/>
</dbReference>
<evidence type="ECO:0000256" key="5">
    <source>
        <dbReference type="ARBA" id="ARBA00022490"/>
    </source>
</evidence>
<organism evidence="19 20">
    <name type="scientific">Stella humosa</name>
    <dbReference type="NCBI Taxonomy" id="94"/>
    <lineage>
        <taxon>Bacteria</taxon>
        <taxon>Pseudomonadati</taxon>
        <taxon>Pseudomonadota</taxon>
        <taxon>Alphaproteobacteria</taxon>
        <taxon>Rhodospirillales</taxon>
        <taxon>Stellaceae</taxon>
        <taxon>Stella</taxon>
    </lineage>
</organism>
<dbReference type="PANTHER" id="PTHR32294:SF4">
    <property type="entry name" value="ERROR-PRONE DNA POLYMERASE"/>
    <property type="match status" value="1"/>
</dbReference>
<sequence length="1129" mass="124746">MPPPDIRYAEPVAASNFSFLRGASHPQDLVATALALDHAGIGIADRNSVAGVVRAHGALEELRREGAVPPEKVRNGSSPGEYDWMPPPTAEAGATNAEPEGLAPAAAALLRQRALGFRLAVGARLVFADGTPDIVAYPENRAGWGRLCRLLTRGNGRGRKGECILALDDLTAVTDGLLLVVMPGRRLEPLPALLERLDEVTPGALWLAASMHRRGDDHRRLARLRRLAAARRLPLLATGDVLYATPDQRDLQDVLSCIREGTSVTAAGRRLEVNAERHLKPPAEMVRLFRDAPEAVAETIHFFDRIGFSLGELTYEYPDEPVPPGWTAQAWLEELTRRCARMRYPAGVPDKVQALIQGELALIAQLEYARYFLTIYDIVRFAEGKGILCQGRGSAANSAVCFVLGITAVDPEQNDVLFARFISAERREPPDIDVDFEHERREEVIQHIYARYGRERAGIAATVIRYRPRSAIREVGRALGLTEDVTARIAGMQWGSWGTDIPDAQVREAGLDPANPTIRRAVSMAIRLLGFPRHLSQHVGGFVLTRGRLDEIVPIGNAAMADRTFIEWDKDDIDTLGLMKVDILALGMLTCIRKAFDLLRRHAGIDIGLAEVPKEDPVVYDMLCRGDSLGVFQVESRAQMNMLPRLKPREFYDLVIQVAIVRPGPIQGDMVHPYLRRRNGVEKVEFPSPAPPHDPDELRNVLQKTLGVPLFQEQAMKLAMVAARFTDAEANGLRRAMATFRNLGTIGEFETMMVDRMIERGYAPDFARRCFEQIKGFGSYGFPESHAASFAKLVYVSSWIKCRYPAVFACALLNAQPMGFYAPAQIVRDAQEHGVEVRPVDINRSDWDNTLETVADGSLALRIGFRQVDGLHEKDLLKMVAGRGAGYAGVEALVRRGGLHGGALRRLADADAFRSLGLDRRQALWAVRRLPDDAPLPLFAAADARELGDEADAALPEMALAEHIVADYQTLRLSLKGHPMAMLRPVFQAEGVATCAETSGGRDGVRLRTAGVVLVRQRPGNGKAIFITMEDETGVTNIVLWDRDFERFRKEVMGGRLLVVEGKVQKSPEGVVHLMAERVFDRTAELARLSESHAPRITLSPADEFLHPQYPRGGHPRNVRILPKSRDFH</sequence>
<comment type="similarity">
    <text evidence="2 13">Belongs to the DNA polymerase type-C family. DnaE2 subfamily.</text>
</comment>
<dbReference type="GO" id="GO:0006260">
    <property type="term" value="P:DNA replication"/>
    <property type="evidence" value="ECO:0007669"/>
    <property type="project" value="UniProtKB-KW"/>
</dbReference>
<dbReference type="PANTHER" id="PTHR32294">
    <property type="entry name" value="DNA POLYMERASE III SUBUNIT ALPHA"/>
    <property type="match status" value="1"/>
</dbReference>
<evidence type="ECO:0000259" key="15">
    <source>
        <dbReference type="Pfam" id="PF01336"/>
    </source>
</evidence>
<keyword evidence="7 13" id="KW-0548">Nucleotidyltransferase</keyword>
<dbReference type="InterPro" id="IPR029460">
    <property type="entry name" value="DNAPol_HHH"/>
</dbReference>
<dbReference type="GO" id="GO:0003887">
    <property type="term" value="F:DNA-directed DNA polymerase activity"/>
    <property type="evidence" value="ECO:0007669"/>
    <property type="project" value="UniProtKB-UniRule"/>
</dbReference>
<dbReference type="Pfam" id="PF01336">
    <property type="entry name" value="tRNA_anti-codon"/>
    <property type="match status" value="1"/>
</dbReference>
<keyword evidence="20" id="KW-1185">Reference proteome</keyword>
<dbReference type="HAMAP" id="MF_01902">
    <property type="entry name" value="DNApol_error_prone"/>
    <property type="match status" value="1"/>
</dbReference>
<reference evidence="19 20" key="1">
    <citation type="submission" date="2018-11" db="EMBL/GenBank/DDBJ databases">
        <title>Genomic Encyclopedia of Type Strains, Phase IV (KMG-IV): sequencing the most valuable type-strain genomes for metagenomic binning, comparative biology and taxonomic classification.</title>
        <authorList>
            <person name="Goeker M."/>
        </authorList>
    </citation>
    <scope>NUCLEOTIDE SEQUENCE [LARGE SCALE GENOMIC DNA]</scope>
    <source>
        <strain evidence="19 20">DSM 5900</strain>
    </source>
</reference>
<keyword evidence="9 13" id="KW-0227">DNA damage</keyword>
<feature type="domain" description="OB" evidence="15">
    <location>
        <begin position="1010"/>
        <end position="1079"/>
    </location>
</feature>